<feature type="region of interest" description="Disordered" evidence="1">
    <location>
        <begin position="120"/>
        <end position="149"/>
    </location>
</feature>
<dbReference type="OrthoDB" id="5564507at2759"/>
<protein>
    <submittedName>
        <fullName evidence="2">Uncharacterized protein</fullName>
    </submittedName>
</protein>
<keyword evidence="3" id="KW-1185">Reference proteome</keyword>
<feature type="compositionally biased region" description="Acidic residues" evidence="1">
    <location>
        <begin position="1"/>
        <end position="11"/>
    </location>
</feature>
<evidence type="ECO:0000256" key="1">
    <source>
        <dbReference type="SAM" id="MobiDB-lite"/>
    </source>
</evidence>
<reference evidence="2" key="1">
    <citation type="submission" date="2022-07" db="EMBL/GenBank/DDBJ databases">
        <title>Phylogenomic reconstructions and comparative analyses of Kickxellomycotina fungi.</title>
        <authorList>
            <person name="Reynolds N.K."/>
            <person name="Stajich J.E."/>
            <person name="Barry K."/>
            <person name="Grigoriev I.V."/>
            <person name="Crous P."/>
            <person name="Smith M.E."/>
        </authorList>
    </citation>
    <scope>NUCLEOTIDE SEQUENCE</scope>
    <source>
        <strain evidence="2">NRRL 1566</strain>
    </source>
</reference>
<evidence type="ECO:0000313" key="3">
    <source>
        <dbReference type="Proteomes" id="UP001139887"/>
    </source>
</evidence>
<dbReference type="Proteomes" id="UP001139887">
    <property type="component" value="Unassembled WGS sequence"/>
</dbReference>
<feature type="compositionally biased region" description="Polar residues" evidence="1">
    <location>
        <begin position="28"/>
        <end position="43"/>
    </location>
</feature>
<gene>
    <name evidence="2" type="ORF">IWW36_003218</name>
</gene>
<dbReference type="EMBL" id="JANBUW010000153">
    <property type="protein sequence ID" value="KAJ2848570.1"/>
    <property type="molecule type" value="Genomic_DNA"/>
</dbReference>
<organism evidence="2 3">
    <name type="scientific">Coemansia brasiliensis</name>
    <dbReference type="NCBI Taxonomy" id="2650707"/>
    <lineage>
        <taxon>Eukaryota</taxon>
        <taxon>Fungi</taxon>
        <taxon>Fungi incertae sedis</taxon>
        <taxon>Zoopagomycota</taxon>
        <taxon>Kickxellomycotina</taxon>
        <taxon>Kickxellomycetes</taxon>
        <taxon>Kickxellales</taxon>
        <taxon>Kickxellaceae</taxon>
        <taxon>Coemansia</taxon>
    </lineage>
</organism>
<evidence type="ECO:0000313" key="2">
    <source>
        <dbReference type="EMBL" id="KAJ2848570.1"/>
    </source>
</evidence>
<feature type="region of interest" description="Disordered" evidence="1">
    <location>
        <begin position="556"/>
        <end position="650"/>
    </location>
</feature>
<feature type="compositionally biased region" description="Polar residues" evidence="1">
    <location>
        <begin position="559"/>
        <end position="575"/>
    </location>
</feature>
<dbReference type="AlphaFoldDB" id="A0A9W8I5M0"/>
<proteinExistence type="predicted"/>
<feature type="region of interest" description="Disordered" evidence="1">
    <location>
        <begin position="1"/>
        <end position="49"/>
    </location>
</feature>
<accession>A0A9W8I5M0</accession>
<feature type="compositionally biased region" description="Basic residues" evidence="1">
    <location>
        <begin position="634"/>
        <end position="650"/>
    </location>
</feature>
<name>A0A9W8I5M0_9FUNG</name>
<feature type="region of interest" description="Disordered" evidence="1">
    <location>
        <begin position="470"/>
        <end position="497"/>
    </location>
</feature>
<feature type="compositionally biased region" description="Basic and acidic residues" evidence="1">
    <location>
        <begin position="577"/>
        <end position="586"/>
    </location>
</feature>
<comment type="caution">
    <text evidence="2">The sequence shown here is derived from an EMBL/GenBank/DDBJ whole genome shotgun (WGS) entry which is preliminary data.</text>
</comment>
<sequence length="650" mass="72227">MASSDEFEEASDYYSAVNSSDDERQASHDNCSATVSETRTVTETQDDSEEEVIEISSMTHGVDPPSTSFPQAMQVMMPGPSGMQSVEMSVVSLTRYTFADPVVASEGPEPLEPSLQTMQLGHENSSRPTGVGRGGQPVMRRRGPDGAAYGEYDDDGLIAEFTEDRCNRRLARIGRQLLLPDSYIEACYDLHEFMETQESGFLAIESVQRNVFKCLKICARLSKLHGYSIQHMWQVIQQAHKHVHEFTPPRAHTIELWNLKLSNRIRMMAVSPAADGSAPQRLPSVPPPELLNAHSRDRLLPLPEINVSALNDRGFNRTKGLSGSSYYLANPIKQQQTAPLVLPPISELDAGPSEFSIPRGLNLPAVSDESRNNQSGIIGALEQRNEYTVEEPASDIFSLTAATSNEAALADSLASTREAELAIIEHQLRELERTPVHRMGPMMRAALNLLVEMRFRLQLGLPRSVQNAENPLTAPLRIPDARGNPRNSESSEAYGDGAMSEERVIEYVLDQISTTRRNQRQQQQQQLVATNNHANVGGGFGAPLYMMPHHAGMFYPGMSNGQTQNTPRNAFQSGPRSELRRRRDGDSSEISDSEESQSGMPIENNLDIDSDAADSSLSHASRRPRSDSTQRTPAPRRSRRRMQQRRRRRN</sequence>